<name>A0A5C1Q2K6_9BURK</name>
<evidence type="ECO:0000313" key="6">
    <source>
        <dbReference type="Proteomes" id="UP001549111"/>
    </source>
</evidence>
<dbReference type="EMBL" id="JBEPLS010000030">
    <property type="protein sequence ID" value="MET3606002.1"/>
    <property type="molecule type" value="Genomic_DNA"/>
</dbReference>
<reference evidence="3 6" key="2">
    <citation type="submission" date="2024-06" db="EMBL/GenBank/DDBJ databases">
        <title>Genomic Encyclopedia of Type Strains, Phase IV (KMG-IV): sequencing the most valuable type-strain genomes for metagenomic binning, comparative biology and taxonomic classification.</title>
        <authorList>
            <person name="Goeker M."/>
        </authorList>
    </citation>
    <scope>NUCLEOTIDE SEQUENCE [LARGE SCALE GENOMIC DNA]</scope>
    <source>
        <strain evidence="3 6">D-501</strain>
    </source>
</reference>
<dbReference type="KEGG" id="snn:EWH46_14070"/>
<evidence type="ECO:0008006" key="7">
    <source>
        <dbReference type="Google" id="ProtNLM"/>
    </source>
</evidence>
<sequence length="310" mass="31650">MPIPLLLWGAAAALAATGVVKGVQASNMMDEAKEIGEKAERQHQRAAAALEAARNNTQDSLENLGKLKVSVFTQQIRHLIEAIKRTKTASSTLKGFQEEFSIEKLHSYEKMILSSLELEKGIASGAAGGALAAMGAYGAVGTLATASTGAAISGLSGAAATNATLAWLGGGALSAGGFGIAGGTLALGGIVLGPALAIGGFMMASKAEEALTQANEYKAEVAVAVAKMQAAETAMGGIVTNAQEISTVIIELVKRFEQVKVHDDSDPTAFQRMLAVGTSLKKALEVAILNKEGVAIENIKAKCSGLLSIA</sequence>
<accession>A0A5C1Q2K6</accession>
<dbReference type="AlphaFoldDB" id="A0A5C1Q2K6"/>
<dbReference type="Proteomes" id="UP001549111">
    <property type="component" value="Unassembled WGS sequence"/>
</dbReference>
<feature type="signal peptide" evidence="2">
    <location>
        <begin position="1"/>
        <end position="25"/>
    </location>
</feature>
<feature type="coiled-coil region" evidence="1">
    <location>
        <begin position="29"/>
        <end position="56"/>
    </location>
</feature>
<feature type="chain" id="PRO_5044618804" description="Chemotaxis protein" evidence="2">
    <location>
        <begin position="26"/>
        <end position="310"/>
    </location>
</feature>
<dbReference type="Proteomes" id="UP000323522">
    <property type="component" value="Chromosome"/>
</dbReference>
<dbReference type="OrthoDB" id="6713069at2"/>
<evidence type="ECO:0000256" key="1">
    <source>
        <dbReference type="SAM" id="Coils"/>
    </source>
</evidence>
<feature type="coiled-coil region" evidence="1">
    <location>
        <begin position="207"/>
        <end position="234"/>
    </location>
</feature>
<keyword evidence="1" id="KW-0175">Coiled coil</keyword>
<evidence type="ECO:0000313" key="3">
    <source>
        <dbReference type="EMBL" id="MET3606002.1"/>
    </source>
</evidence>
<keyword evidence="6" id="KW-1185">Reference proteome</keyword>
<proteinExistence type="predicted"/>
<gene>
    <name evidence="3" type="ORF">ABIC99_003837</name>
    <name evidence="4" type="ORF">EWH46_14070</name>
</gene>
<keyword evidence="2" id="KW-0732">Signal</keyword>
<dbReference type="EMBL" id="CP035708">
    <property type="protein sequence ID" value="QEN01787.1"/>
    <property type="molecule type" value="Genomic_DNA"/>
</dbReference>
<protein>
    <recommendedName>
        <fullName evidence="7">Chemotaxis protein</fullName>
    </recommendedName>
</protein>
<reference evidence="4 5" key="1">
    <citation type="submission" date="2019-02" db="EMBL/GenBank/DDBJ databases">
        <title>Complete Genome Sequence and Methylome Analysis of Sphaerotilus natans subsp. sulfidivorans D-507.</title>
        <authorList>
            <person name="Fomenkov A."/>
            <person name="Gridneva E."/>
            <person name="Smolyakov D."/>
            <person name="Dubinina G."/>
            <person name="Vincze T."/>
            <person name="Grabovich M."/>
            <person name="Roberts R.J."/>
        </authorList>
    </citation>
    <scope>NUCLEOTIDE SEQUENCE [LARGE SCALE GENOMIC DNA]</scope>
    <source>
        <strain evidence="4 5">D-507</strain>
    </source>
</reference>
<evidence type="ECO:0000313" key="5">
    <source>
        <dbReference type="Proteomes" id="UP000323522"/>
    </source>
</evidence>
<organism evidence="4 5">
    <name type="scientific">Sphaerotilus sulfidivorans</name>
    <dbReference type="NCBI Taxonomy" id="639200"/>
    <lineage>
        <taxon>Bacteria</taxon>
        <taxon>Pseudomonadati</taxon>
        <taxon>Pseudomonadota</taxon>
        <taxon>Betaproteobacteria</taxon>
        <taxon>Burkholderiales</taxon>
        <taxon>Sphaerotilaceae</taxon>
        <taxon>Sphaerotilus</taxon>
    </lineage>
</organism>
<dbReference type="RefSeq" id="WP_149504448.1">
    <property type="nucleotide sequence ID" value="NZ_CP035708.1"/>
</dbReference>
<evidence type="ECO:0000256" key="2">
    <source>
        <dbReference type="SAM" id="SignalP"/>
    </source>
</evidence>
<evidence type="ECO:0000313" key="4">
    <source>
        <dbReference type="EMBL" id="QEN01787.1"/>
    </source>
</evidence>